<keyword evidence="1" id="KW-0812">Transmembrane</keyword>
<feature type="transmembrane region" description="Helical" evidence="1">
    <location>
        <begin position="210"/>
        <end position="228"/>
    </location>
</feature>
<reference evidence="3" key="1">
    <citation type="submission" date="2020-01" db="EMBL/GenBank/DDBJ databases">
        <title>Whole-genome analyses of novel actinobacteria.</title>
        <authorList>
            <person name="Sahin N."/>
        </authorList>
    </citation>
    <scope>NUCLEOTIDE SEQUENCE</scope>
    <source>
        <strain evidence="3">YC537</strain>
    </source>
</reference>
<feature type="signal peptide" evidence="2">
    <location>
        <begin position="1"/>
        <end position="16"/>
    </location>
</feature>
<dbReference type="RefSeq" id="WP_161702181.1">
    <property type="nucleotide sequence ID" value="NZ_JAAAHS010000262.1"/>
</dbReference>
<dbReference type="InterPro" id="IPR025333">
    <property type="entry name" value="DUF4239"/>
</dbReference>
<organism evidence="3 4">
    <name type="scientific">Streptomyces boluensis</name>
    <dbReference type="NCBI Taxonomy" id="1775135"/>
    <lineage>
        <taxon>Bacteria</taxon>
        <taxon>Bacillati</taxon>
        <taxon>Actinomycetota</taxon>
        <taxon>Actinomycetes</taxon>
        <taxon>Kitasatosporales</taxon>
        <taxon>Streptomycetaceae</taxon>
        <taxon>Streptomyces</taxon>
    </lineage>
</organism>
<evidence type="ECO:0000313" key="4">
    <source>
        <dbReference type="Proteomes" id="UP000598297"/>
    </source>
</evidence>
<keyword evidence="1" id="KW-1133">Transmembrane helix</keyword>
<keyword evidence="1" id="KW-0472">Membrane</keyword>
<evidence type="ECO:0000256" key="1">
    <source>
        <dbReference type="SAM" id="Phobius"/>
    </source>
</evidence>
<feature type="chain" id="PRO_5038886991" evidence="2">
    <location>
        <begin position="17"/>
        <end position="255"/>
    </location>
</feature>
<name>A0A964UUF4_9ACTN</name>
<feature type="transmembrane region" description="Helical" evidence="1">
    <location>
        <begin position="181"/>
        <end position="204"/>
    </location>
</feature>
<dbReference type="EMBL" id="JAAAHS010000262">
    <property type="protein sequence ID" value="NBE54912.1"/>
    <property type="molecule type" value="Genomic_DNA"/>
</dbReference>
<keyword evidence="2" id="KW-0732">Signal</keyword>
<gene>
    <name evidence="3" type="ORF">GUY60_26500</name>
</gene>
<feature type="transmembrane region" description="Helical" evidence="1">
    <location>
        <begin position="44"/>
        <end position="65"/>
    </location>
</feature>
<sequence>MSNWLALALAMAAACAAVIATAFLRDRRAADDVDPDDTPDVIEYMTMMIGVVYAIVLGLAIAGVWEGRAAAEDTTRAEAFALHELRERAADFPAATADRLRSDIDAYVQYSVDKEWPAFAGSGDLTARGDRLLADVRRTVLDHQPRTENESRASYALADQITAAVEARNTRALDSGSTLGGVVWFGLIAGGLVSVGMLFALQLRRSARELVLAGLFTALIAFLLFLVWQFDDPAARDSEGLIEPFTALFPEATGG</sequence>
<comment type="caution">
    <text evidence="3">The sequence shown here is derived from an EMBL/GenBank/DDBJ whole genome shotgun (WGS) entry which is preliminary data.</text>
</comment>
<protein>
    <submittedName>
        <fullName evidence="3">DUF4239 domain-containing protein</fullName>
    </submittedName>
</protein>
<dbReference type="OrthoDB" id="4313900at2"/>
<keyword evidence="4" id="KW-1185">Reference proteome</keyword>
<evidence type="ECO:0000313" key="3">
    <source>
        <dbReference type="EMBL" id="NBE54912.1"/>
    </source>
</evidence>
<dbReference type="Proteomes" id="UP000598297">
    <property type="component" value="Unassembled WGS sequence"/>
</dbReference>
<dbReference type="Pfam" id="PF14023">
    <property type="entry name" value="Bestrophin-like"/>
    <property type="match status" value="1"/>
</dbReference>
<accession>A0A964UUF4</accession>
<evidence type="ECO:0000256" key="2">
    <source>
        <dbReference type="SAM" id="SignalP"/>
    </source>
</evidence>
<proteinExistence type="predicted"/>
<dbReference type="AlphaFoldDB" id="A0A964UUF4"/>